<protein>
    <submittedName>
        <fullName evidence="2">RHS repeat-associated protein</fullName>
    </submittedName>
</protein>
<dbReference type="RefSeq" id="WP_306848592.1">
    <property type="nucleotide sequence ID" value="NZ_JAUSSK010000002.1"/>
</dbReference>
<dbReference type="PANTHER" id="PTHR32305">
    <property type="match status" value="1"/>
</dbReference>
<evidence type="ECO:0000313" key="2">
    <source>
        <dbReference type="EMBL" id="MDQ0009280.1"/>
    </source>
</evidence>
<dbReference type="EMBL" id="JAUSSK010000002">
    <property type="protein sequence ID" value="MDQ0009280.1"/>
    <property type="molecule type" value="Genomic_DNA"/>
</dbReference>
<organism evidence="2 3">
    <name type="scientific">Luteibacter jiangsuensis</name>
    <dbReference type="NCBI Taxonomy" id="637577"/>
    <lineage>
        <taxon>Bacteria</taxon>
        <taxon>Pseudomonadati</taxon>
        <taxon>Pseudomonadota</taxon>
        <taxon>Gammaproteobacteria</taxon>
        <taxon>Lysobacterales</taxon>
        <taxon>Rhodanobacteraceae</taxon>
        <taxon>Luteibacter</taxon>
    </lineage>
</organism>
<name>A0ABT9SWX6_9GAMM</name>
<gene>
    <name evidence="2" type="ORF">J2T07_001457</name>
</gene>
<proteinExistence type="predicted"/>
<keyword evidence="3" id="KW-1185">Reference proteome</keyword>
<dbReference type="InterPro" id="IPR022385">
    <property type="entry name" value="Rhs_assc_core"/>
</dbReference>
<accession>A0ABT9SWX6</accession>
<evidence type="ECO:0000313" key="3">
    <source>
        <dbReference type="Proteomes" id="UP001237737"/>
    </source>
</evidence>
<feature type="compositionally biased region" description="Basic and acidic residues" evidence="1">
    <location>
        <begin position="247"/>
        <end position="262"/>
    </location>
</feature>
<dbReference type="Gene3D" id="2.180.10.10">
    <property type="entry name" value="RHS repeat-associated core"/>
    <property type="match status" value="1"/>
</dbReference>
<dbReference type="Proteomes" id="UP001237737">
    <property type="component" value="Unassembled WGS sequence"/>
</dbReference>
<sequence>MLTPLLAESAPTKTVTYYLTDPQGNVVATTDASGNVTARFDYRPYGSPAAADAPGNQPGYAGHIEERESTFSYMQARYDDLEIGRFLSTDPIKPTPGDVFGINRYAYASNSPMVNIDPTGMDDCSTAGGSDQAPCPQTPSPSTPSPSPGDAVTLPVIPVTPTTLPVRTSPRVTLVPVPLIVAQAAVAGLFFVDSNRFNELVFDHQSCYGSISCGTSQPNIVYSRPPGVWPADKGAEEWGRRNGVGKNEGRRRFHDIKGDDNAHSGGKADWGVNPETGDVYDPEGEVHGNLGE</sequence>
<dbReference type="PANTHER" id="PTHR32305:SF15">
    <property type="entry name" value="PROTEIN RHSA-RELATED"/>
    <property type="match status" value="1"/>
</dbReference>
<dbReference type="InterPro" id="IPR050708">
    <property type="entry name" value="T6SS_VgrG/RHS"/>
</dbReference>
<comment type="caution">
    <text evidence="2">The sequence shown here is derived from an EMBL/GenBank/DDBJ whole genome shotgun (WGS) entry which is preliminary data.</text>
</comment>
<feature type="region of interest" description="Disordered" evidence="1">
    <location>
        <begin position="240"/>
        <end position="292"/>
    </location>
</feature>
<reference evidence="2 3" key="1">
    <citation type="submission" date="2023-07" db="EMBL/GenBank/DDBJ databases">
        <title>Sorghum-associated microbial communities from plants grown in Nebraska, USA.</title>
        <authorList>
            <person name="Schachtman D."/>
        </authorList>
    </citation>
    <scope>NUCLEOTIDE SEQUENCE [LARGE SCALE GENOMIC DNA]</scope>
    <source>
        <strain evidence="2 3">CC60</strain>
    </source>
</reference>
<dbReference type="NCBIfam" id="TIGR03696">
    <property type="entry name" value="Rhs_assc_core"/>
    <property type="match status" value="1"/>
</dbReference>
<feature type="compositionally biased region" description="Pro residues" evidence="1">
    <location>
        <begin position="136"/>
        <end position="147"/>
    </location>
</feature>
<feature type="region of interest" description="Disordered" evidence="1">
    <location>
        <begin position="118"/>
        <end position="152"/>
    </location>
</feature>
<evidence type="ECO:0000256" key="1">
    <source>
        <dbReference type="SAM" id="MobiDB-lite"/>
    </source>
</evidence>